<dbReference type="SMART" id="SM00267">
    <property type="entry name" value="GGDEF"/>
    <property type="match status" value="1"/>
</dbReference>
<dbReference type="Pfam" id="PF00563">
    <property type="entry name" value="EAL"/>
    <property type="match status" value="1"/>
</dbReference>
<dbReference type="OrthoDB" id="2624050at2"/>
<keyword evidence="1" id="KW-0472">Membrane</keyword>
<dbReference type="CDD" id="cd01949">
    <property type="entry name" value="GGDEF"/>
    <property type="match status" value="1"/>
</dbReference>
<dbReference type="RefSeq" id="WP_065525186.1">
    <property type="nucleotide sequence ID" value="NZ_CP016543.2"/>
</dbReference>
<dbReference type="PANTHER" id="PTHR44757:SF2">
    <property type="entry name" value="BIOFILM ARCHITECTURE MAINTENANCE PROTEIN MBAA"/>
    <property type="match status" value="1"/>
</dbReference>
<evidence type="ECO:0000313" key="4">
    <source>
        <dbReference type="EMBL" id="ANU22055.1"/>
    </source>
</evidence>
<dbReference type="STRING" id="414778.BCM40_01305"/>
<feature type="transmembrane region" description="Helical" evidence="1">
    <location>
        <begin position="69"/>
        <end position="92"/>
    </location>
</feature>
<dbReference type="PROSITE" id="PS50887">
    <property type="entry name" value="GGDEF"/>
    <property type="match status" value="1"/>
</dbReference>
<dbReference type="SUPFAM" id="SSF55073">
    <property type="entry name" value="Nucleotide cyclase"/>
    <property type="match status" value="1"/>
</dbReference>
<evidence type="ECO:0000259" key="2">
    <source>
        <dbReference type="PROSITE" id="PS50883"/>
    </source>
</evidence>
<dbReference type="AlphaFoldDB" id="A0A1C7EEB0"/>
<dbReference type="PROSITE" id="PS50883">
    <property type="entry name" value="EAL"/>
    <property type="match status" value="1"/>
</dbReference>
<reference evidence="4" key="1">
    <citation type="submission" date="2016-10" db="EMBL/GenBank/DDBJ databases">
        <authorList>
            <person name="See-Too W.S."/>
        </authorList>
    </citation>
    <scope>NUCLEOTIDE SEQUENCE</scope>
    <source>
        <strain evidence="4">DSM 22276</strain>
    </source>
</reference>
<dbReference type="SMART" id="SM00052">
    <property type="entry name" value="EAL"/>
    <property type="match status" value="1"/>
</dbReference>
<feature type="transmembrane region" description="Helical" evidence="1">
    <location>
        <begin position="9"/>
        <end position="26"/>
    </location>
</feature>
<feature type="domain" description="GGDEF" evidence="3">
    <location>
        <begin position="394"/>
        <end position="527"/>
    </location>
</feature>
<dbReference type="Pfam" id="PF00990">
    <property type="entry name" value="GGDEF"/>
    <property type="match status" value="1"/>
</dbReference>
<dbReference type="Pfam" id="PF13321">
    <property type="entry name" value="DUF4084"/>
    <property type="match status" value="1"/>
</dbReference>
<dbReference type="InterPro" id="IPR043128">
    <property type="entry name" value="Rev_trsase/Diguanyl_cyclase"/>
</dbReference>
<dbReference type="InterPro" id="IPR029787">
    <property type="entry name" value="Nucleotide_cyclase"/>
</dbReference>
<gene>
    <name evidence="4" type="ORF">BCM40_01305</name>
</gene>
<dbReference type="FunFam" id="3.20.20.450:FF:000001">
    <property type="entry name" value="Cyclic di-GMP phosphodiesterase yahA"/>
    <property type="match status" value="1"/>
</dbReference>
<keyword evidence="1" id="KW-1133">Transmembrane helix</keyword>
<organism evidence="4 5">
    <name type="scientific">Planococcus donghaensis</name>
    <dbReference type="NCBI Taxonomy" id="414778"/>
    <lineage>
        <taxon>Bacteria</taxon>
        <taxon>Bacillati</taxon>
        <taxon>Bacillota</taxon>
        <taxon>Bacilli</taxon>
        <taxon>Bacillales</taxon>
        <taxon>Caryophanaceae</taxon>
        <taxon>Planococcus</taxon>
    </lineage>
</organism>
<dbReference type="Proteomes" id="UP000092495">
    <property type="component" value="Chromosome"/>
</dbReference>
<feature type="transmembrane region" description="Helical" evidence="1">
    <location>
        <begin position="272"/>
        <end position="290"/>
    </location>
</feature>
<keyword evidence="1" id="KW-0812">Transmembrane</keyword>
<dbReference type="InterPro" id="IPR025152">
    <property type="entry name" value="DUF4084"/>
</dbReference>
<feature type="transmembrane region" description="Helical" evidence="1">
    <location>
        <begin position="133"/>
        <end position="153"/>
    </location>
</feature>
<dbReference type="PANTHER" id="PTHR44757">
    <property type="entry name" value="DIGUANYLATE CYCLASE DGCP"/>
    <property type="match status" value="1"/>
</dbReference>
<evidence type="ECO:0000259" key="3">
    <source>
        <dbReference type="PROSITE" id="PS50887"/>
    </source>
</evidence>
<dbReference type="Gene3D" id="3.20.20.450">
    <property type="entry name" value="EAL domain"/>
    <property type="match status" value="1"/>
</dbReference>
<feature type="transmembrane region" description="Helical" evidence="1">
    <location>
        <begin position="38"/>
        <end position="57"/>
    </location>
</feature>
<feature type="transmembrane region" description="Helical" evidence="1">
    <location>
        <begin position="231"/>
        <end position="251"/>
    </location>
</feature>
<dbReference type="InterPro" id="IPR000160">
    <property type="entry name" value="GGDEF_dom"/>
</dbReference>
<dbReference type="InterPro" id="IPR035919">
    <property type="entry name" value="EAL_sf"/>
</dbReference>
<dbReference type="CDD" id="cd01948">
    <property type="entry name" value="EAL"/>
    <property type="match status" value="1"/>
</dbReference>
<evidence type="ECO:0000256" key="1">
    <source>
        <dbReference type="SAM" id="Phobius"/>
    </source>
</evidence>
<proteinExistence type="predicted"/>
<accession>A0A1C7EEB0</accession>
<dbReference type="InterPro" id="IPR052155">
    <property type="entry name" value="Biofilm_reg_signaling"/>
</dbReference>
<dbReference type="EMBL" id="CP016543">
    <property type="protein sequence ID" value="ANU22055.1"/>
    <property type="molecule type" value="Genomic_DNA"/>
</dbReference>
<protein>
    <submittedName>
        <fullName evidence="4">Diguanylate cyclase</fullName>
    </submittedName>
</protein>
<feature type="transmembrane region" description="Helical" evidence="1">
    <location>
        <begin position="165"/>
        <end position="187"/>
    </location>
</feature>
<evidence type="ECO:0000313" key="5">
    <source>
        <dbReference type="Proteomes" id="UP000092495"/>
    </source>
</evidence>
<dbReference type="Gene3D" id="3.30.70.270">
    <property type="match status" value="1"/>
</dbReference>
<dbReference type="SUPFAM" id="SSF141868">
    <property type="entry name" value="EAL domain-like"/>
    <property type="match status" value="1"/>
</dbReference>
<dbReference type="InterPro" id="IPR001633">
    <property type="entry name" value="EAL_dom"/>
</dbReference>
<feature type="transmembrane region" description="Helical" evidence="1">
    <location>
        <begin position="104"/>
        <end position="121"/>
    </location>
</feature>
<keyword evidence="5" id="KW-1185">Reference proteome</keyword>
<feature type="transmembrane region" description="Helical" evidence="1">
    <location>
        <begin position="199"/>
        <end position="219"/>
    </location>
</feature>
<dbReference type="FunFam" id="3.30.70.270:FF:000001">
    <property type="entry name" value="Diguanylate cyclase domain protein"/>
    <property type="match status" value="1"/>
</dbReference>
<name>A0A1C7EEB0_9BACL</name>
<dbReference type="NCBIfam" id="TIGR00254">
    <property type="entry name" value="GGDEF"/>
    <property type="match status" value="1"/>
</dbReference>
<sequence>MFSSTKNRFFIFILLYIATYYSWILFSDTSNEIYKVANQFLSWLAPLVAFTILFYVYRKTSGRNRTFWLLLSLGSLSYIIAESISTISYTVFNVVMGYPGPPDLFYFLQIVFYLAAFVYQLKQREEISYQIKFLFDMMILITVSTALSWHFLIQHVLPGQSASPLLIVVSLAYPIGDLLLMFGVISLYIGFSHPLPHRVATLIIIGLIFQVFADTAHLYSTLSDTYSSGNLYDPLWALSLLLVALAGLHALEPSAKRSSKLALAPNDERISIRILLPYFSLMILFIAMTIEQKEDMQGLIIGAGIAAFLILTRQIFTLGDNRRLLSKYNQLTSVLEHKIEQRTAEVTSSNSQLKETVQQMKHMAYHDVLSGLPNRRLFLEKLEDAIANAKQKSHKLAVVFIDLDRFKNINDTFGHEFGDLLLQAFSQRILDNLRSSDTLSRQGGDEFTLLLNNIKAEKDIAPMIHKLQKALEKPLIIKNQELYISMSIGISVYPKDGDTTDELLKNADNAMYSAKEKGRNNYQFFSKDMAFVAARKTALEGDLNRAVINKEFTLHYQPQILAKTGEIIGMEALIRWQKNDGSIVSPGEFIPLAEETRLILPIGEWVLYTACQQAKKWHDDGNSHLKLAVNLSSLQFMHDDLITTIQKVLKTTGFKASSLELEITESVVLDDAEKAISRMQTLREIGVQIAIDDFGTGYSSLSYLKRFPLNNLKIAQPFVQDMATNPRDKSLVEAIIFIAHSLDMSVIAEGVETEEQLALLQDLGCDEIQGFLFSRPLPVAHFTKLLMTGVTPVKVI</sequence>
<dbReference type="KEGG" id="pdg:BCM40_01305"/>
<feature type="domain" description="EAL" evidence="2">
    <location>
        <begin position="536"/>
        <end position="790"/>
    </location>
</feature>